<organism evidence="5 6">
    <name type="scientific">Coptotermes formosanus</name>
    <name type="common">Formosan subterranean termite</name>
    <dbReference type="NCBI Taxonomy" id="36987"/>
    <lineage>
        <taxon>Eukaryota</taxon>
        <taxon>Metazoa</taxon>
        <taxon>Ecdysozoa</taxon>
        <taxon>Arthropoda</taxon>
        <taxon>Hexapoda</taxon>
        <taxon>Insecta</taxon>
        <taxon>Pterygota</taxon>
        <taxon>Neoptera</taxon>
        <taxon>Polyneoptera</taxon>
        <taxon>Dictyoptera</taxon>
        <taxon>Blattodea</taxon>
        <taxon>Blattoidea</taxon>
        <taxon>Termitoidae</taxon>
        <taxon>Rhinotermitidae</taxon>
        <taxon>Coptotermes</taxon>
    </lineage>
</organism>
<evidence type="ECO:0000256" key="1">
    <source>
        <dbReference type="SAM" id="Phobius"/>
    </source>
</evidence>
<evidence type="ECO:0000259" key="3">
    <source>
        <dbReference type="Pfam" id="PF16418"/>
    </source>
</evidence>
<dbReference type="GO" id="GO:0030015">
    <property type="term" value="C:CCR4-NOT core complex"/>
    <property type="evidence" value="ECO:0007669"/>
    <property type="project" value="InterPro"/>
</dbReference>
<dbReference type="PANTHER" id="PTHR13162:SF8">
    <property type="entry name" value="CCR4-NOT TRANSCRIPTION COMPLEX SUBUNIT 1"/>
    <property type="match status" value="1"/>
</dbReference>
<feature type="domain" description="CCR4-NOT transcription complex subunit 1 TTP binding" evidence="2">
    <location>
        <begin position="825"/>
        <end position="940"/>
    </location>
</feature>
<evidence type="ECO:0008006" key="7">
    <source>
        <dbReference type="Google" id="ProtNLM"/>
    </source>
</evidence>
<accession>A0A6L2PUF5</accession>
<evidence type="ECO:0000313" key="5">
    <source>
        <dbReference type="EMBL" id="GFG36253.1"/>
    </source>
</evidence>
<keyword evidence="6" id="KW-1185">Reference proteome</keyword>
<keyword evidence="1" id="KW-1133">Transmembrane helix</keyword>
<evidence type="ECO:0000313" key="6">
    <source>
        <dbReference type="Proteomes" id="UP000502823"/>
    </source>
</evidence>
<dbReference type="InterPro" id="IPR055104">
    <property type="entry name" value="CNOT1_1st"/>
</dbReference>
<dbReference type="GO" id="GO:0000932">
    <property type="term" value="C:P-body"/>
    <property type="evidence" value="ECO:0007669"/>
    <property type="project" value="TreeGrafter"/>
</dbReference>
<reference evidence="6" key="1">
    <citation type="submission" date="2020-01" db="EMBL/GenBank/DDBJ databases">
        <title>Draft genome sequence of the Termite Coptotermes fromosanus.</title>
        <authorList>
            <person name="Itakura S."/>
            <person name="Yosikawa Y."/>
            <person name="Umezawa K."/>
        </authorList>
    </citation>
    <scope>NUCLEOTIDE SEQUENCE [LARGE SCALE GENOMIC DNA]</scope>
</reference>
<dbReference type="Pfam" id="PF16418">
    <property type="entry name" value="CNOT1_HEAT"/>
    <property type="match status" value="1"/>
</dbReference>
<feature type="domain" description="CCR4-NOT transcription complex subunit 1 HEAT repeat" evidence="3">
    <location>
        <begin position="503"/>
        <end position="656"/>
    </location>
</feature>
<dbReference type="Proteomes" id="UP000502823">
    <property type="component" value="Unassembled WGS sequence"/>
</dbReference>
<feature type="domain" description="CCR4-NOT transcription complex subunit 1 TTP binding" evidence="2">
    <location>
        <begin position="982"/>
        <end position="1044"/>
    </location>
</feature>
<dbReference type="PANTHER" id="PTHR13162">
    <property type="entry name" value="CCR4-NOT TRANSCRIPTION COMPLEX"/>
    <property type="match status" value="1"/>
</dbReference>
<comment type="caution">
    <text evidence="5">The sequence shown here is derived from an EMBL/GenBank/DDBJ whole genome shotgun (WGS) entry which is preliminary data.</text>
</comment>
<dbReference type="AlphaFoldDB" id="A0A6L2PUF5"/>
<dbReference type="InterPro" id="IPR032193">
    <property type="entry name" value="CNOT1_TTP_bind"/>
</dbReference>
<dbReference type="EMBL" id="BLKM01000625">
    <property type="protein sequence ID" value="GFG36253.1"/>
    <property type="molecule type" value="Genomic_DNA"/>
</dbReference>
<dbReference type="Pfam" id="PF22940">
    <property type="entry name" value="CNOT1_1st"/>
    <property type="match status" value="1"/>
</dbReference>
<dbReference type="GO" id="GO:0000288">
    <property type="term" value="P:nuclear-transcribed mRNA catabolic process, deadenylation-dependent decay"/>
    <property type="evidence" value="ECO:0007669"/>
    <property type="project" value="TreeGrafter"/>
</dbReference>
<dbReference type="Pfam" id="PF16417">
    <property type="entry name" value="CNOT1_TTP_bind"/>
    <property type="match status" value="2"/>
</dbReference>
<protein>
    <recommendedName>
        <fullName evidence="7">CCR4-NOT transcription complex subunit 1 HEAT repeat domain-containing protein</fullName>
    </recommendedName>
</protein>
<evidence type="ECO:0000259" key="4">
    <source>
        <dbReference type="Pfam" id="PF22940"/>
    </source>
</evidence>
<gene>
    <name evidence="5" type="ORF">Cfor_01384</name>
</gene>
<sequence>MCDDKEYFKNLESEEDEVFNRVFLLLCQLVTSHGLEADRHLLRCLFSHIDFSAEGSKTSSSKDFHQIQLLVQECVALLTKPALISNLCYALDNPLHHQKTLKPSPQLFPQLSKVSKFTPVQDVVFGIALLHSSNPDTQNFASQFVKQKLPDLIRSYIDTESSSSQQEGGLHEATPEVLHLILTNLLYGPKDQFGIVAETKETFLKSLRRDFPRELVPVVLAPLLYPSKSDLPMDKVNQDSSTMTNTMVNLIMEIGYGFCSSVEECRNNLVNLGAREMSPPVVARVLGMMVRTHTGLEEQVALQNIQTPASFWSNSGESGSKEKGAADAGHPSSWNVEIFVQTLKELAPSLSWNDVIIELDYAEFMVKDRQGLSLLFTALRLGLQNQGFHPEMFPVDLLYRHWKNAEGQFSLVQQILKNPDVFCFADYRFHSVAVDILKAPPESDNKEIMTWRSLDLVETLLYLSDRGLYTQVQEMFKLPIQHCPDVLVLALLQINPPVTVLRQELLTNLIPIFLGSHPNSAIILQHAWHSQNIPIKPIIMLAMAEWYIRGDSDQTKLSHILDVAQDLKALSMLLNAQSFPFVIDLACLASRRGYLKLEKWLTDKIREHGEPFITACVKFLQRRCPQIMGNTVKEENLPKSAQLPHETLTTMLACLQGCAGNVSQDLSESILTMVGNCSILLTKPRQPPPGVLRHRGIEPAFNPSSLGGQLFSATQVPQVDTIANMSSSLASISLTGAPTGMGPPSSSAFNLPGALGQLVSTPGSPSRLMGPSQSPFPLISLGSQLQHAGPVGTQVGPGPTATSLVSGMGVGAVGALGGRIGPQAGVEKSRLGEASNIFSEMSQNVSKEIEDEANSYFQRIYNHPPHPTLSIDEVLEMLKKFQDSPNKREREVFNCMLRNLFEEYKFFPQYPDKELHITAQLFGGIIERGLVRYVVFARLLSEPVTNIQNANVQMTVAVVGFVVETLYMFAICVPFVFLLNSNYMTLGLALRFVLDALRKPNTSKMYYFGIAALDRFKSRLKDYHKYCFQTVLIMKCIHKFPDSIDDEIIHRFPD</sequence>
<proteinExistence type="predicted"/>
<dbReference type="InterPro" id="IPR040398">
    <property type="entry name" value="Not1"/>
</dbReference>
<keyword evidence="1" id="KW-0472">Membrane</keyword>
<dbReference type="GO" id="GO:0017148">
    <property type="term" value="P:negative regulation of translation"/>
    <property type="evidence" value="ECO:0007669"/>
    <property type="project" value="InterPro"/>
</dbReference>
<feature type="transmembrane region" description="Helical" evidence="1">
    <location>
        <begin position="956"/>
        <end position="979"/>
    </location>
</feature>
<dbReference type="InParanoid" id="A0A6L2PUF5"/>
<dbReference type="Gene3D" id="1.25.40.840">
    <property type="entry name" value="CCR4-NOT transcription complex subunit 1 TTP binding domain"/>
    <property type="match status" value="2"/>
</dbReference>
<feature type="domain" description="CCR4-NOT transcription complex subunit 1 N-terminal" evidence="4">
    <location>
        <begin position="26"/>
        <end position="224"/>
    </location>
</feature>
<evidence type="ECO:0000259" key="2">
    <source>
        <dbReference type="Pfam" id="PF16417"/>
    </source>
</evidence>
<dbReference type="OrthoDB" id="1933107at2759"/>
<name>A0A6L2PUF5_COPFO</name>
<dbReference type="InterPro" id="IPR038535">
    <property type="entry name" value="CNOT1_TTP_bind_sf"/>
</dbReference>
<dbReference type="InterPro" id="IPR032194">
    <property type="entry name" value="CNOT1_HEAT"/>
</dbReference>
<dbReference type="GO" id="GO:0060090">
    <property type="term" value="F:molecular adaptor activity"/>
    <property type="evidence" value="ECO:0007669"/>
    <property type="project" value="TreeGrafter"/>
</dbReference>
<keyword evidence="1" id="KW-0812">Transmembrane</keyword>